<reference evidence="5" key="1">
    <citation type="journal article" date="2019" name="Int. J. Syst. Evol. Microbiol.">
        <title>The Global Catalogue of Microorganisms (GCM) 10K type strain sequencing project: providing services to taxonomists for standard genome sequencing and annotation.</title>
        <authorList>
            <consortium name="The Broad Institute Genomics Platform"/>
            <consortium name="The Broad Institute Genome Sequencing Center for Infectious Disease"/>
            <person name="Wu L."/>
            <person name="Ma J."/>
        </authorList>
    </citation>
    <scope>NUCLEOTIDE SEQUENCE [LARGE SCALE GENOMIC DNA]</scope>
    <source>
        <strain evidence="5">CCUG 61696</strain>
    </source>
</reference>
<dbReference type="Gene3D" id="3.40.50.1460">
    <property type="match status" value="1"/>
</dbReference>
<evidence type="ECO:0000256" key="1">
    <source>
        <dbReference type="SAM" id="MobiDB-lite"/>
    </source>
</evidence>
<dbReference type="RefSeq" id="WP_378777410.1">
    <property type="nucleotide sequence ID" value="NZ_JBHTMX010000289.1"/>
</dbReference>
<dbReference type="Pfam" id="PF00656">
    <property type="entry name" value="Peptidase_C14"/>
    <property type="match status" value="1"/>
</dbReference>
<evidence type="ECO:0000313" key="5">
    <source>
        <dbReference type="Proteomes" id="UP001597171"/>
    </source>
</evidence>
<feature type="region of interest" description="Disordered" evidence="1">
    <location>
        <begin position="392"/>
        <end position="422"/>
    </location>
</feature>
<keyword evidence="2" id="KW-0732">Signal</keyword>
<feature type="non-terminal residue" evidence="4">
    <location>
        <position position="422"/>
    </location>
</feature>
<dbReference type="EMBL" id="JBHTMX010000289">
    <property type="protein sequence ID" value="MFD1333662.1"/>
    <property type="molecule type" value="Genomic_DNA"/>
</dbReference>
<sequence length="422" mass="45694">MLRPLAVLALLVSLIATAMAEPSRALDDNADSIAIVVGNRDYKQTTPVDYAHNDADAIRDYLVRGLGFRDSNVFLLKDATLNELNQAFGSEANPQGGRLWRSVTAGRSNVFVYYSGHGAPDLKTRQPFLLPQDGDPNFSESGFALETLYRNLELVKQKVGPDRQVIVMVDACFTGETGRRGENMLAVSAPGFSPAKPKAGAGILRLAATSGATPANWDDGARLGLFTSRFLMAAAGLANPNGPASPAGAETRRVAWSDLQSYVTREVRDAARREVGREQEPEIEVAALSLPQVEPAPAIRRVFDLARDEAQWRAAEADGSREALERYVAQCGEPCAYRRQAMDRLLKRNRDAAARKDDEDWRRLSAEGRYQAYLDGCGKVCAYRPLALGYLGKDVETPPAPPPSATTPPPVAPDATSAEHAA</sequence>
<feature type="chain" id="PRO_5046833301" evidence="2">
    <location>
        <begin position="21"/>
        <end position="422"/>
    </location>
</feature>
<keyword evidence="5" id="KW-1185">Reference proteome</keyword>
<feature type="compositionally biased region" description="Low complexity" evidence="1">
    <location>
        <begin position="413"/>
        <end position="422"/>
    </location>
</feature>
<protein>
    <submittedName>
        <fullName evidence="4">Caspase domain-containing protein</fullName>
    </submittedName>
</protein>
<evidence type="ECO:0000259" key="3">
    <source>
        <dbReference type="Pfam" id="PF00656"/>
    </source>
</evidence>
<feature type="signal peptide" evidence="2">
    <location>
        <begin position="1"/>
        <end position="20"/>
    </location>
</feature>
<gene>
    <name evidence="4" type="ORF">ACFQ4O_16790</name>
</gene>
<feature type="domain" description="Peptidase C14 caspase" evidence="3">
    <location>
        <begin position="33"/>
        <end position="284"/>
    </location>
</feature>
<proteinExistence type="predicted"/>
<dbReference type="InterPro" id="IPR011600">
    <property type="entry name" value="Pept_C14_caspase"/>
</dbReference>
<feature type="compositionally biased region" description="Pro residues" evidence="1">
    <location>
        <begin position="398"/>
        <end position="412"/>
    </location>
</feature>
<dbReference type="SUPFAM" id="SSF52129">
    <property type="entry name" value="Caspase-like"/>
    <property type="match status" value="1"/>
</dbReference>
<organism evidence="4 5">
    <name type="scientific">Methylopila musalis</name>
    <dbReference type="NCBI Taxonomy" id="1134781"/>
    <lineage>
        <taxon>Bacteria</taxon>
        <taxon>Pseudomonadati</taxon>
        <taxon>Pseudomonadota</taxon>
        <taxon>Alphaproteobacteria</taxon>
        <taxon>Hyphomicrobiales</taxon>
        <taxon>Methylopilaceae</taxon>
        <taxon>Methylopila</taxon>
    </lineage>
</organism>
<dbReference type="Proteomes" id="UP001597171">
    <property type="component" value="Unassembled WGS sequence"/>
</dbReference>
<accession>A0ABW3ZCU7</accession>
<name>A0ABW3ZCU7_9HYPH</name>
<dbReference type="InterPro" id="IPR029030">
    <property type="entry name" value="Caspase-like_dom_sf"/>
</dbReference>
<evidence type="ECO:0000313" key="4">
    <source>
        <dbReference type="EMBL" id="MFD1333662.1"/>
    </source>
</evidence>
<evidence type="ECO:0000256" key="2">
    <source>
        <dbReference type="SAM" id="SignalP"/>
    </source>
</evidence>
<comment type="caution">
    <text evidence="4">The sequence shown here is derived from an EMBL/GenBank/DDBJ whole genome shotgun (WGS) entry which is preliminary data.</text>
</comment>